<evidence type="ECO:0000256" key="5">
    <source>
        <dbReference type="ARBA" id="ARBA00022777"/>
    </source>
</evidence>
<keyword evidence="2" id="KW-0597">Phosphoprotein</keyword>
<dbReference type="Pfam" id="PF00334">
    <property type="entry name" value="NDK"/>
    <property type="match status" value="1"/>
</dbReference>
<keyword evidence="6" id="KW-0067">ATP-binding</keyword>
<evidence type="ECO:0000259" key="9">
    <source>
        <dbReference type="SMART" id="SM00562"/>
    </source>
</evidence>
<evidence type="ECO:0000256" key="4">
    <source>
        <dbReference type="ARBA" id="ARBA00022741"/>
    </source>
</evidence>
<feature type="binding site" evidence="7">
    <location>
        <position position="93"/>
    </location>
    <ligand>
        <name>ATP</name>
        <dbReference type="ChEBI" id="CHEBI:30616"/>
    </ligand>
</feature>
<dbReference type="OrthoDB" id="9801161at2"/>
<keyword evidence="4" id="KW-0547">Nucleotide-binding</keyword>
<sequence length="148" mass="16335">MAGKRTFSMIKPDAFGAGNTGNILKMIEEAGFGIVAAKVLHMSEDMAKTFYSVHEGRAFYEPLCHFMSSGPIMALILEKENAVTDFRELIGKTNPEEAAEGTVRSLYATSTRENAVHGSDSDENAELEASFFFNKFERVELTRVEVAN</sequence>
<evidence type="ECO:0000256" key="1">
    <source>
        <dbReference type="ARBA" id="ARBA00008142"/>
    </source>
</evidence>
<dbReference type="PANTHER" id="PTHR46161">
    <property type="entry name" value="NUCLEOSIDE DIPHOSPHATE KINASE"/>
    <property type="match status" value="1"/>
</dbReference>
<dbReference type="NCBIfam" id="NF001908">
    <property type="entry name" value="PRK00668.1"/>
    <property type="match status" value="1"/>
</dbReference>
<evidence type="ECO:0000313" key="10">
    <source>
        <dbReference type="EMBL" id="PWJ44480.1"/>
    </source>
</evidence>
<dbReference type="GO" id="GO:0004550">
    <property type="term" value="F:nucleoside diphosphate kinase activity"/>
    <property type="evidence" value="ECO:0007669"/>
    <property type="project" value="InterPro"/>
</dbReference>
<comment type="similarity">
    <text evidence="1 7 8">Belongs to the NDK family.</text>
</comment>
<dbReference type="SMART" id="SM00562">
    <property type="entry name" value="NDK"/>
    <property type="match status" value="1"/>
</dbReference>
<keyword evidence="3" id="KW-0808">Transferase</keyword>
<name>A0A315ZH65_SEDFL</name>
<feature type="active site" description="Pros-phosphohistidine intermediate" evidence="7">
    <location>
        <position position="117"/>
    </location>
</feature>
<comment type="caution">
    <text evidence="10">The sequence shown here is derived from an EMBL/GenBank/DDBJ whole genome shotgun (WGS) entry which is preliminary data.</text>
</comment>
<dbReference type="Proteomes" id="UP000245535">
    <property type="component" value="Unassembled WGS sequence"/>
</dbReference>
<dbReference type="AlphaFoldDB" id="A0A315ZH65"/>
<feature type="binding site" evidence="7">
    <location>
        <position position="87"/>
    </location>
    <ligand>
        <name>ATP</name>
        <dbReference type="ChEBI" id="CHEBI:30616"/>
    </ligand>
</feature>
<feature type="binding site" evidence="7">
    <location>
        <position position="11"/>
    </location>
    <ligand>
        <name>ATP</name>
        <dbReference type="ChEBI" id="CHEBI:30616"/>
    </ligand>
</feature>
<evidence type="ECO:0000313" key="11">
    <source>
        <dbReference type="Proteomes" id="UP000245535"/>
    </source>
</evidence>
<dbReference type="RefSeq" id="WP_109615970.1">
    <property type="nucleotide sequence ID" value="NZ_QGDO01000001.1"/>
</dbReference>
<keyword evidence="11" id="KW-1185">Reference proteome</keyword>
<dbReference type="PROSITE" id="PS51374">
    <property type="entry name" value="NDPK_LIKE"/>
    <property type="match status" value="1"/>
</dbReference>
<dbReference type="SUPFAM" id="SSF54919">
    <property type="entry name" value="Nucleoside diphosphate kinase, NDK"/>
    <property type="match status" value="1"/>
</dbReference>
<feature type="binding site" evidence="7">
    <location>
        <position position="59"/>
    </location>
    <ligand>
        <name>ATP</name>
        <dbReference type="ChEBI" id="CHEBI:30616"/>
    </ligand>
</feature>
<feature type="binding site" evidence="7">
    <location>
        <position position="104"/>
    </location>
    <ligand>
        <name>ATP</name>
        <dbReference type="ChEBI" id="CHEBI:30616"/>
    </ligand>
</feature>
<accession>A0A315ZH65</accession>
<dbReference type="InterPro" id="IPR001564">
    <property type="entry name" value="Nucleoside_diP_kinase"/>
</dbReference>
<dbReference type="CDD" id="cd04413">
    <property type="entry name" value="NDPk_I"/>
    <property type="match status" value="1"/>
</dbReference>
<dbReference type="InterPro" id="IPR036850">
    <property type="entry name" value="NDK-like_dom_sf"/>
</dbReference>
<keyword evidence="5 10" id="KW-0418">Kinase</keyword>
<evidence type="ECO:0000256" key="2">
    <source>
        <dbReference type="ARBA" id="ARBA00022553"/>
    </source>
</evidence>
<feature type="binding site" evidence="7">
    <location>
        <position position="114"/>
    </location>
    <ligand>
        <name>ATP</name>
        <dbReference type="ChEBI" id="CHEBI:30616"/>
    </ligand>
</feature>
<proteinExistence type="inferred from homology"/>
<organism evidence="10 11">
    <name type="scientific">Sediminitomix flava</name>
    <dbReference type="NCBI Taxonomy" id="379075"/>
    <lineage>
        <taxon>Bacteria</taxon>
        <taxon>Pseudomonadati</taxon>
        <taxon>Bacteroidota</taxon>
        <taxon>Cytophagia</taxon>
        <taxon>Cytophagales</taxon>
        <taxon>Flammeovirgaceae</taxon>
        <taxon>Sediminitomix</taxon>
    </lineage>
</organism>
<evidence type="ECO:0000256" key="3">
    <source>
        <dbReference type="ARBA" id="ARBA00022679"/>
    </source>
</evidence>
<dbReference type="EMBL" id="QGDO01000001">
    <property type="protein sequence ID" value="PWJ44480.1"/>
    <property type="molecule type" value="Genomic_DNA"/>
</dbReference>
<feature type="domain" description="Nucleoside diphosphate kinase-like" evidence="9">
    <location>
        <begin position="5"/>
        <end position="140"/>
    </location>
</feature>
<evidence type="ECO:0000256" key="7">
    <source>
        <dbReference type="PROSITE-ProRule" id="PRU00706"/>
    </source>
</evidence>
<dbReference type="GO" id="GO:0006228">
    <property type="term" value="P:UTP biosynthetic process"/>
    <property type="evidence" value="ECO:0007669"/>
    <property type="project" value="InterPro"/>
</dbReference>
<evidence type="ECO:0000256" key="6">
    <source>
        <dbReference type="ARBA" id="ARBA00022840"/>
    </source>
</evidence>
<dbReference type="PRINTS" id="PR01243">
    <property type="entry name" value="NUCDPKINASE"/>
</dbReference>
<dbReference type="PANTHER" id="PTHR46161:SF3">
    <property type="entry name" value="NUCLEOSIDE DIPHOSPHATE KINASE DDB_G0292928-RELATED"/>
    <property type="match status" value="1"/>
</dbReference>
<evidence type="ECO:0000256" key="8">
    <source>
        <dbReference type="RuleBase" id="RU004011"/>
    </source>
</evidence>
<dbReference type="GO" id="GO:0006183">
    <property type="term" value="P:GTP biosynthetic process"/>
    <property type="evidence" value="ECO:0007669"/>
    <property type="project" value="InterPro"/>
</dbReference>
<protein>
    <submittedName>
        <fullName evidence="10">Nucleoside diphosphate kinase</fullName>
    </submittedName>
</protein>
<dbReference type="InterPro" id="IPR034907">
    <property type="entry name" value="NDK-like_dom"/>
</dbReference>
<dbReference type="Gene3D" id="3.30.70.141">
    <property type="entry name" value="Nucleoside diphosphate kinase-like domain"/>
    <property type="match status" value="1"/>
</dbReference>
<dbReference type="GO" id="GO:0006241">
    <property type="term" value="P:CTP biosynthetic process"/>
    <property type="evidence" value="ECO:0007669"/>
    <property type="project" value="InterPro"/>
</dbReference>
<dbReference type="GO" id="GO:0005524">
    <property type="term" value="F:ATP binding"/>
    <property type="evidence" value="ECO:0007669"/>
    <property type="project" value="UniProtKB-KW"/>
</dbReference>
<gene>
    <name evidence="10" type="ORF">BC781_101851</name>
</gene>
<reference evidence="10 11" key="1">
    <citation type="submission" date="2018-03" db="EMBL/GenBank/DDBJ databases">
        <title>Genomic Encyclopedia of Archaeal and Bacterial Type Strains, Phase II (KMG-II): from individual species to whole genera.</title>
        <authorList>
            <person name="Goeker M."/>
        </authorList>
    </citation>
    <scope>NUCLEOTIDE SEQUENCE [LARGE SCALE GENOMIC DNA]</scope>
    <source>
        <strain evidence="10 11">DSM 28229</strain>
    </source>
</reference>